<accession>A0ABU5EGQ2</accession>
<feature type="domain" description="TPM" evidence="2">
    <location>
        <begin position="109"/>
        <end position="189"/>
    </location>
</feature>
<comment type="caution">
    <text evidence="3">The sequence shown here is derived from an EMBL/GenBank/DDBJ whole genome shotgun (WGS) entry which is preliminary data.</text>
</comment>
<feature type="transmembrane region" description="Helical" evidence="1">
    <location>
        <begin position="40"/>
        <end position="61"/>
    </location>
</feature>
<dbReference type="Proteomes" id="UP001279642">
    <property type="component" value="Unassembled WGS sequence"/>
</dbReference>
<evidence type="ECO:0000256" key="1">
    <source>
        <dbReference type="SAM" id="Phobius"/>
    </source>
</evidence>
<dbReference type="RefSeq" id="WP_320510153.1">
    <property type="nucleotide sequence ID" value="NZ_JAXCLW010000007.1"/>
</dbReference>
<feature type="transmembrane region" description="Helical" evidence="1">
    <location>
        <begin position="67"/>
        <end position="93"/>
    </location>
</feature>
<evidence type="ECO:0000313" key="3">
    <source>
        <dbReference type="EMBL" id="MDY0885082.1"/>
    </source>
</evidence>
<proteinExistence type="predicted"/>
<dbReference type="InterPro" id="IPR007621">
    <property type="entry name" value="TPM_dom"/>
</dbReference>
<dbReference type="EMBL" id="JAXCLW010000007">
    <property type="protein sequence ID" value="MDY0885082.1"/>
    <property type="molecule type" value="Genomic_DNA"/>
</dbReference>
<keyword evidence="1" id="KW-0812">Transmembrane</keyword>
<gene>
    <name evidence="3" type="ORF">SMD27_19725</name>
</gene>
<sequence>MANAGPGDSDPIARAITAAEARTAAEIVVAVLQRPSAYRLTAVLCAFAVAALGALFLALVMPKIAAFYAIGMITAGLAGIVIIALLGIVSYLLCERTQLGIFLTPARARQQSCAKRARLMFLEHGIDATPDRLGLLVFVSLADHHVEILPDRGIAAKIPAERWSALIAGFIKRIGDGDLDASLSGLIADMAEELAPHFPPRPDQIDDLRNAPIRG</sequence>
<evidence type="ECO:0000259" key="2">
    <source>
        <dbReference type="Pfam" id="PF04536"/>
    </source>
</evidence>
<organism evidence="3 4">
    <name type="scientific">Dongia soli</name>
    <dbReference type="NCBI Taxonomy" id="600628"/>
    <lineage>
        <taxon>Bacteria</taxon>
        <taxon>Pseudomonadati</taxon>
        <taxon>Pseudomonadota</taxon>
        <taxon>Alphaproteobacteria</taxon>
        <taxon>Rhodospirillales</taxon>
        <taxon>Dongiaceae</taxon>
        <taxon>Dongia</taxon>
    </lineage>
</organism>
<protein>
    <recommendedName>
        <fullName evidence="2">TPM domain-containing protein</fullName>
    </recommendedName>
</protein>
<dbReference type="Pfam" id="PF04536">
    <property type="entry name" value="TPM_phosphatase"/>
    <property type="match status" value="1"/>
</dbReference>
<keyword evidence="1" id="KW-1133">Transmembrane helix</keyword>
<name>A0ABU5EGQ2_9PROT</name>
<evidence type="ECO:0000313" key="4">
    <source>
        <dbReference type="Proteomes" id="UP001279642"/>
    </source>
</evidence>
<reference evidence="3 4" key="1">
    <citation type="journal article" date="2016" name="Antonie Van Leeuwenhoek">
        <title>Dongia soli sp. nov., isolated from soil from Dokdo, Korea.</title>
        <authorList>
            <person name="Kim D.U."/>
            <person name="Lee H."/>
            <person name="Kim H."/>
            <person name="Kim S.G."/>
            <person name="Ka J.O."/>
        </authorList>
    </citation>
    <scope>NUCLEOTIDE SEQUENCE [LARGE SCALE GENOMIC DNA]</scope>
    <source>
        <strain evidence="3 4">D78</strain>
    </source>
</reference>
<dbReference type="Gene3D" id="3.10.310.50">
    <property type="match status" value="1"/>
</dbReference>
<keyword evidence="1" id="KW-0472">Membrane</keyword>
<keyword evidence="4" id="KW-1185">Reference proteome</keyword>